<organism evidence="2 3">
    <name type="scientific">Taibaiella soli</name>
    <dbReference type="NCBI Taxonomy" id="1649169"/>
    <lineage>
        <taxon>Bacteria</taxon>
        <taxon>Pseudomonadati</taxon>
        <taxon>Bacteroidota</taxon>
        <taxon>Chitinophagia</taxon>
        <taxon>Chitinophagales</taxon>
        <taxon>Chitinophagaceae</taxon>
        <taxon>Taibaiella</taxon>
    </lineage>
</organism>
<dbReference type="AlphaFoldDB" id="A0A2W2BUD5"/>
<evidence type="ECO:0000313" key="2">
    <source>
        <dbReference type="EMBL" id="PZF71433.1"/>
    </source>
</evidence>
<comment type="caution">
    <text evidence="2">The sequence shown here is derived from an EMBL/GenBank/DDBJ whole genome shotgun (WGS) entry which is preliminary data.</text>
</comment>
<keyword evidence="1" id="KW-0812">Transmembrane</keyword>
<dbReference type="Pfam" id="PF20221">
    <property type="entry name" value="DUF6580"/>
    <property type="match status" value="1"/>
</dbReference>
<feature type="transmembrane region" description="Helical" evidence="1">
    <location>
        <begin position="52"/>
        <end position="70"/>
    </location>
</feature>
<feature type="transmembrane region" description="Helical" evidence="1">
    <location>
        <begin position="30"/>
        <end position="47"/>
    </location>
</feature>
<accession>A0A2W2BUD5</accession>
<dbReference type="RefSeq" id="WP_111000579.1">
    <property type="nucleotide sequence ID" value="NZ_QKTW01000025.1"/>
</dbReference>
<reference evidence="2 3" key="1">
    <citation type="submission" date="2018-06" db="EMBL/GenBank/DDBJ databases">
        <title>Mucibacter soli gen. nov., sp. nov., a new member of the family Chitinophagaceae producing mucin.</title>
        <authorList>
            <person name="Kim M.-K."/>
            <person name="Park S."/>
            <person name="Kim T.-S."/>
            <person name="Joung Y."/>
            <person name="Han J.-H."/>
            <person name="Kim S.B."/>
        </authorList>
    </citation>
    <scope>NUCLEOTIDE SEQUENCE [LARGE SCALE GENOMIC DNA]</scope>
    <source>
        <strain evidence="2 3">R1-15</strain>
    </source>
</reference>
<keyword evidence="1" id="KW-1133">Transmembrane helix</keyword>
<keyword evidence="3" id="KW-1185">Reference proteome</keyword>
<gene>
    <name evidence="2" type="ORF">DN068_19285</name>
</gene>
<protein>
    <recommendedName>
        <fullName evidence="4">ECF transporter S component</fullName>
    </recommendedName>
</protein>
<dbReference type="InterPro" id="IPR046487">
    <property type="entry name" value="DUF6580"/>
</dbReference>
<dbReference type="EMBL" id="QKTW01000025">
    <property type="protein sequence ID" value="PZF71433.1"/>
    <property type="molecule type" value="Genomic_DNA"/>
</dbReference>
<evidence type="ECO:0008006" key="4">
    <source>
        <dbReference type="Google" id="ProtNLM"/>
    </source>
</evidence>
<dbReference type="OrthoDB" id="9806699at2"/>
<proteinExistence type="predicted"/>
<dbReference type="Proteomes" id="UP000248745">
    <property type="component" value="Unassembled WGS sequence"/>
</dbReference>
<evidence type="ECO:0000313" key="3">
    <source>
        <dbReference type="Proteomes" id="UP000248745"/>
    </source>
</evidence>
<feature type="transmembrane region" description="Helical" evidence="1">
    <location>
        <begin position="107"/>
        <end position="128"/>
    </location>
</feature>
<name>A0A2W2BUD5_9BACT</name>
<sequence length="184" mass="20090">MKRNYSNILIAAGLIFMAAATRVLNADMHLYNFAPVAALGLFSGAVIKDKRYAFLLALLGQFAADLYFQLFTNVQGFYGISQLFTYAGLISATFLGTKMGAVKPVKVLGYTLGASTLFFIVSNFGVWAEGMYGYNFAGLVKTYTMGLPFFKNTILGDLSGSVVLFGLYTLLQRSFFSKMEKATA</sequence>
<keyword evidence="1" id="KW-0472">Membrane</keyword>
<feature type="transmembrane region" description="Helical" evidence="1">
    <location>
        <begin position="76"/>
        <end position="95"/>
    </location>
</feature>
<feature type="transmembrane region" description="Helical" evidence="1">
    <location>
        <begin position="148"/>
        <end position="171"/>
    </location>
</feature>
<evidence type="ECO:0000256" key="1">
    <source>
        <dbReference type="SAM" id="Phobius"/>
    </source>
</evidence>